<evidence type="ECO:0000313" key="6">
    <source>
        <dbReference type="EMBL" id="CAF1229563.1"/>
    </source>
</evidence>
<organism evidence="3 13">
    <name type="scientific">Adineta steineri</name>
    <dbReference type="NCBI Taxonomy" id="433720"/>
    <lineage>
        <taxon>Eukaryota</taxon>
        <taxon>Metazoa</taxon>
        <taxon>Spiralia</taxon>
        <taxon>Gnathifera</taxon>
        <taxon>Rotifera</taxon>
        <taxon>Eurotatoria</taxon>
        <taxon>Bdelloidea</taxon>
        <taxon>Adinetida</taxon>
        <taxon>Adinetidae</taxon>
        <taxon>Adineta</taxon>
    </lineage>
</organism>
<dbReference type="InterPro" id="IPR036084">
    <property type="entry name" value="Ser_inhib-like_sf"/>
</dbReference>
<dbReference type="SUPFAM" id="SSF57567">
    <property type="entry name" value="Serine protease inhibitors"/>
    <property type="match status" value="1"/>
</dbReference>
<reference evidence="3" key="1">
    <citation type="submission" date="2021-02" db="EMBL/GenBank/DDBJ databases">
        <authorList>
            <person name="Nowell W R."/>
        </authorList>
    </citation>
    <scope>NUCLEOTIDE SEQUENCE</scope>
</reference>
<dbReference type="OrthoDB" id="6236007at2759"/>
<dbReference type="Gene3D" id="2.10.25.10">
    <property type="entry name" value="Laminin"/>
    <property type="match status" value="1"/>
</dbReference>
<evidence type="ECO:0000313" key="7">
    <source>
        <dbReference type="EMBL" id="CAF1355373.1"/>
    </source>
</evidence>
<dbReference type="CDD" id="cd19941">
    <property type="entry name" value="TIL"/>
    <property type="match status" value="1"/>
</dbReference>
<dbReference type="EMBL" id="CAJNOG010000326">
    <property type="protein sequence ID" value="CAF1176129.1"/>
    <property type="molecule type" value="Genomic_DNA"/>
</dbReference>
<name>A0A813WYB0_9BILA</name>
<evidence type="ECO:0000313" key="13">
    <source>
        <dbReference type="Proteomes" id="UP000663877"/>
    </source>
</evidence>
<feature type="chain" id="PRO_5035598674" description="TIL domain-containing protein" evidence="1">
    <location>
        <begin position="24"/>
        <end position="107"/>
    </location>
</feature>
<evidence type="ECO:0000259" key="2">
    <source>
        <dbReference type="Pfam" id="PF01826"/>
    </source>
</evidence>
<evidence type="ECO:0000313" key="9">
    <source>
        <dbReference type="EMBL" id="CAF3853670.1"/>
    </source>
</evidence>
<keyword evidence="12" id="KW-1185">Reference proteome</keyword>
<feature type="signal peptide" evidence="1">
    <location>
        <begin position="1"/>
        <end position="23"/>
    </location>
</feature>
<accession>A0A813WYB0</accession>
<dbReference type="EMBL" id="CAJNOM010000428">
    <property type="protein sequence ID" value="CAF1432874.1"/>
    <property type="molecule type" value="Genomic_DNA"/>
</dbReference>
<dbReference type="EMBL" id="CAJNOM010000320">
    <property type="protein sequence ID" value="CAF1355373.1"/>
    <property type="molecule type" value="Genomic_DNA"/>
</dbReference>
<dbReference type="Proteomes" id="UP000663844">
    <property type="component" value="Unassembled WGS sequence"/>
</dbReference>
<dbReference type="EMBL" id="CAJOAY010002177">
    <property type="protein sequence ID" value="CAF3928839.1"/>
    <property type="molecule type" value="Genomic_DNA"/>
</dbReference>
<evidence type="ECO:0000313" key="8">
    <source>
        <dbReference type="EMBL" id="CAF1432874.1"/>
    </source>
</evidence>
<dbReference type="Proteomes" id="UP000663877">
    <property type="component" value="Unassembled WGS sequence"/>
</dbReference>
<evidence type="ECO:0000313" key="12">
    <source>
        <dbReference type="Proteomes" id="UP000663832"/>
    </source>
</evidence>
<dbReference type="Proteomes" id="UP000663832">
    <property type="component" value="Unassembled WGS sequence"/>
</dbReference>
<evidence type="ECO:0000256" key="1">
    <source>
        <dbReference type="SAM" id="SignalP"/>
    </source>
</evidence>
<dbReference type="EMBL" id="CAJNOI010000026">
    <property type="protein sequence ID" value="CAF0862339.1"/>
    <property type="molecule type" value="Genomic_DNA"/>
</dbReference>
<dbReference type="Proteomes" id="UP000663860">
    <property type="component" value="Unassembled WGS sequence"/>
</dbReference>
<dbReference type="Proteomes" id="UP000663891">
    <property type="component" value="Unassembled WGS sequence"/>
</dbReference>
<dbReference type="InterPro" id="IPR002919">
    <property type="entry name" value="TIL_dom"/>
</dbReference>
<dbReference type="Proteomes" id="UP000663845">
    <property type="component" value="Unassembled WGS sequence"/>
</dbReference>
<evidence type="ECO:0000313" key="4">
    <source>
        <dbReference type="EMBL" id="CAF1035486.1"/>
    </source>
</evidence>
<evidence type="ECO:0000313" key="10">
    <source>
        <dbReference type="EMBL" id="CAF3928839.1"/>
    </source>
</evidence>
<dbReference type="AlphaFoldDB" id="A0A813WYB0"/>
<evidence type="ECO:0000313" key="5">
    <source>
        <dbReference type="EMBL" id="CAF1176129.1"/>
    </source>
</evidence>
<dbReference type="Pfam" id="PF01826">
    <property type="entry name" value="TIL"/>
    <property type="match status" value="1"/>
</dbReference>
<dbReference type="EMBL" id="CAJOBB010002516">
    <property type="protein sequence ID" value="CAF3975785.1"/>
    <property type="molecule type" value="Genomic_DNA"/>
</dbReference>
<feature type="domain" description="TIL" evidence="2">
    <location>
        <begin position="38"/>
        <end position="95"/>
    </location>
</feature>
<evidence type="ECO:0000313" key="3">
    <source>
        <dbReference type="EMBL" id="CAF0862339.1"/>
    </source>
</evidence>
<gene>
    <name evidence="3" type="ORF">BJG266_LOCUS8447</name>
    <name evidence="6" type="ORF">IZO911_LOCUS30178</name>
    <name evidence="5" type="ORF">JYZ213_LOCUS25506</name>
    <name evidence="11" type="ORF">KXQ929_LOCUS27042</name>
    <name evidence="10" type="ORF">OKA104_LOCUS25702</name>
    <name evidence="9" type="ORF">OXD698_LOCUS21410</name>
    <name evidence="7" type="ORF">QVE165_LOCUS34232</name>
    <name evidence="8" type="ORF">QVE165_LOCUS39072</name>
    <name evidence="4" type="ORF">VCS650_LOCUS16572</name>
</gene>
<proteinExistence type="predicted"/>
<comment type="caution">
    <text evidence="3">The sequence shown here is derived from an EMBL/GenBank/DDBJ whole genome shotgun (WGS) entry which is preliminary data.</text>
</comment>
<dbReference type="EMBL" id="CAJNON010000148">
    <property type="protein sequence ID" value="CAF1035486.1"/>
    <property type="molecule type" value="Genomic_DNA"/>
</dbReference>
<dbReference type="Proteomes" id="UP000663868">
    <property type="component" value="Unassembled WGS sequence"/>
</dbReference>
<dbReference type="Proteomes" id="UP000663881">
    <property type="component" value="Unassembled WGS sequence"/>
</dbReference>
<keyword evidence="1" id="KW-0732">Signal</keyword>
<dbReference type="EMBL" id="CAJOAZ010001761">
    <property type="protein sequence ID" value="CAF3853670.1"/>
    <property type="molecule type" value="Genomic_DNA"/>
</dbReference>
<evidence type="ECO:0000313" key="11">
    <source>
        <dbReference type="EMBL" id="CAF3975785.1"/>
    </source>
</evidence>
<dbReference type="EMBL" id="CAJNOE010000465">
    <property type="protein sequence ID" value="CAF1229563.1"/>
    <property type="molecule type" value="Genomic_DNA"/>
</dbReference>
<protein>
    <recommendedName>
        <fullName evidence="2">TIL domain-containing protein</fullName>
    </recommendedName>
</protein>
<sequence>MSLSSFKILCILFLTFSIVLVQAQFWGTTSLGQCYGRFEQYRTCSSTCPDTCQDIIWPNQAKICNLMCRSGCECIYPFVRLNQNLMSPCVHPRNCQFRGGNYARINH</sequence>